<protein>
    <recommendedName>
        <fullName evidence="1">DNA/RNA-binding protein Alba-like domain-containing protein</fullName>
    </recommendedName>
</protein>
<dbReference type="Pfam" id="PF01918">
    <property type="entry name" value="Alba"/>
    <property type="match status" value="1"/>
</dbReference>
<dbReference type="InterPro" id="IPR014560">
    <property type="entry name" value="UCP030333_Alba"/>
</dbReference>
<dbReference type="OMA" id="YVDYTKH"/>
<dbReference type="PANTHER" id="PTHR31947:SF36">
    <property type="entry name" value="DNA_RNA-BINDING PROTEIN ALBA-LIKE DOMAIN-CONTAINING PROTEIN"/>
    <property type="match status" value="1"/>
</dbReference>
<dbReference type="PIRSF" id="PIRSF030333">
    <property type="entry name" value="UCP030333_Alba"/>
    <property type="match status" value="1"/>
</dbReference>
<dbReference type="GO" id="GO:0003723">
    <property type="term" value="F:RNA binding"/>
    <property type="evidence" value="ECO:0007669"/>
    <property type="project" value="TreeGrafter"/>
</dbReference>
<sequence>MTAENNDRPKNAVRVGYYGTKFLYVDITKHLLHDGEKEVFISALGTAINEAVSVVEMLKDQQMVTVKKISTSRGITPNGRGNPVDKIEIIVTKAPGFDAKYAEQQKVREAKKLEKEKGDKPSKGE</sequence>
<dbReference type="VEuPathDB" id="TriTrypDB:TvY486_1104580"/>
<dbReference type="GO" id="GO:0005634">
    <property type="term" value="C:nucleus"/>
    <property type="evidence" value="ECO:0007669"/>
    <property type="project" value="TreeGrafter"/>
</dbReference>
<reference evidence="2" key="1">
    <citation type="journal article" date="2012" name="Proc. Natl. Acad. Sci. U.S.A.">
        <title>Antigenic diversity is generated by distinct evolutionary mechanisms in African trypanosome species.</title>
        <authorList>
            <person name="Jackson A.P."/>
            <person name="Berry A."/>
            <person name="Aslett M."/>
            <person name="Allison H.C."/>
            <person name="Burton P."/>
            <person name="Vavrova-Anderson J."/>
            <person name="Brown R."/>
            <person name="Browne H."/>
            <person name="Corton N."/>
            <person name="Hauser H."/>
            <person name="Gamble J."/>
            <person name="Gilderthorp R."/>
            <person name="Marcello L."/>
            <person name="McQuillan J."/>
            <person name="Otto T.D."/>
            <person name="Quail M.A."/>
            <person name="Sanders M.J."/>
            <person name="van Tonder A."/>
            <person name="Ginger M.L."/>
            <person name="Field M.C."/>
            <person name="Barry J.D."/>
            <person name="Hertz-Fowler C."/>
            <person name="Berriman M."/>
        </authorList>
    </citation>
    <scope>NUCLEOTIDE SEQUENCE</scope>
    <source>
        <strain evidence="2">Y486</strain>
    </source>
</reference>
<dbReference type="InterPro" id="IPR002775">
    <property type="entry name" value="DNA/RNA-bd_Alba-like"/>
</dbReference>
<evidence type="ECO:0000259" key="1">
    <source>
        <dbReference type="Pfam" id="PF01918"/>
    </source>
</evidence>
<dbReference type="EMBL" id="HE573027">
    <property type="protein sequence ID" value="CCC52974.1"/>
    <property type="molecule type" value="Genomic_DNA"/>
</dbReference>
<organism evidence="2">
    <name type="scientific">Trypanosoma vivax (strain Y486)</name>
    <dbReference type="NCBI Taxonomy" id="1055687"/>
    <lineage>
        <taxon>Eukaryota</taxon>
        <taxon>Discoba</taxon>
        <taxon>Euglenozoa</taxon>
        <taxon>Kinetoplastea</taxon>
        <taxon>Metakinetoplastina</taxon>
        <taxon>Trypanosomatida</taxon>
        <taxon>Trypanosomatidae</taxon>
        <taxon>Trypanosoma</taxon>
        <taxon>Duttonella</taxon>
    </lineage>
</organism>
<dbReference type="InterPro" id="IPR036882">
    <property type="entry name" value="Alba-like_dom_sf"/>
</dbReference>
<gene>
    <name evidence="2" type="ORF">TVY486_1104580</name>
</gene>
<proteinExistence type="predicted"/>
<dbReference type="Gene3D" id="3.30.110.20">
    <property type="entry name" value="Alba-like domain"/>
    <property type="match status" value="1"/>
</dbReference>
<feature type="domain" description="DNA/RNA-binding protein Alba-like" evidence="1">
    <location>
        <begin position="12"/>
        <end position="72"/>
    </location>
</feature>
<dbReference type="AlphaFoldDB" id="G0UAY7"/>
<dbReference type="SUPFAM" id="SSF82704">
    <property type="entry name" value="AlbA-like"/>
    <property type="match status" value="1"/>
</dbReference>
<name>G0UAY7_TRYVY</name>
<accession>G0UAY7</accession>
<dbReference type="PANTHER" id="PTHR31947">
    <property type="entry name" value="DNA/RNA-BINDING PROTEIN ALBA 3"/>
    <property type="match status" value="1"/>
</dbReference>
<evidence type="ECO:0000313" key="2">
    <source>
        <dbReference type="EMBL" id="CCC52974.1"/>
    </source>
</evidence>